<dbReference type="PANTHER" id="PTHR11669:SF8">
    <property type="entry name" value="DNA POLYMERASE III SUBUNIT DELTA"/>
    <property type="match status" value="1"/>
</dbReference>
<protein>
    <submittedName>
        <fullName evidence="3">DNA polymerase-3 subunit delta</fullName>
    </submittedName>
</protein>
<dbReference type="GO" id="GO:0006261">
    <property type="term" value="P:DNA-templated DNA replication"/>
    <property type="evidence" value="ECO:0007669"/>
    <property type="project" value="TreeGrafter"/>
</dbReference>
<name>A0A562V2V2_9ACTN</name>
<dbReference type="AlphaFoldDB" id="A0A562V2V2"/>
<dbReference type="Proteomes" id="UP000321617">
    <property type="component" value="Unassembled WGS sequence"/>
</dbReference>
<evidence type="ECO:0000256" key="1">
    <source>
        <dbReference type="SAM" id="MobiDB-lite"/>
    </source>
</evidence>
<dbReference type="InterPro" id="IPR050238">
    <property type="entry name" value="DNA_Rep/Repair_Clamp_Loader"/>
</dbReference>
<dbReference type="NCBIfam" id="NF005926">
    <property type="entry name" value="PRK07940.1"/>
    <property type="match status" value="1"/>
</dbReference>
<organism evidence="3 4">
    <name type="scientific">Stackebrandtia albiflava</name>
    <dbReference type="NCBI Taxonomy" id="406432"/>
    <lineage>
        <taxon>Bacteria</taxon>
        <taxon>Bacillati</taxon>
        <taxon>Actinomycetota</taxon>
        <taxon>Actinomycetes</taxon>
        <taxon>Glycomycetales</taxon>
        <taxon>Glycomycetaceae</taxon>
        <taxon>Stackebrandtia</taxon>
    </lineage>
</organism>
<evidence type="ECO:0000313" key="4">
    <source>
        <dbReference type="Proteomes" id="UP000321617"/>
    </source>
</evidence>
<evidence type="ECO:0000313" key="3">
    <source>
        <dbReference type="EMBL" id="TWJ12188.1"/>
    </source>
</evidence>
<proteinExistence type="predicted"/>
<dbReference type="EMBL" id="VLLL01000006">
    <property type="protein sequence ID" value="TWJ12188.1"/>
    <property type="molecule type" value="Genomic_DNA"/>
</dbReference>
<dbReference type="Gene3D" id="3.40.50.300">
    <property type="entry name" value="P-loop containing nucleotide triphosphate hydrolases"/>
    <property type="match status" value="1"/>
</dbReference>
<reference evidence="3 4" key="1">
    <citation type="journal article" date="2013" name="Stand. Genomic Sci.">
        <title>Genomic Encyclopedia of Type Strains, Phase I: The one thousand microbial genomes (KMG-I) project.</title>
        <authorList>
            <person name="Kyrpides N.C."/>
            <person name="Woyke T."/>
            <person name="Eisen J.A."/>
            <person name="Garrity G."/>
            <person name="Lilburn T.G."/>
            <person name="Beck B.J."/>
            <person name="Whitman W.B."/>
            <person name="Hugenholtz P."/>
            <person name="Klenk H.P."/>
        </authorList>
    </citation>
    <scope>NUCLEOTIDE SEQUENCE [LARGE SCALE GENOMIC DNA]</scope>
    <source>
        <strain evidence="3 4">DSM 45044</strain>
    </source>
</reference>
<dbReference type="InterPro" id="IPR003593">
    <property type="entry name" value="AAA+_ATPase"/>
</dbReference>
<feature type="compositionally biased region" description="Low complexity" evidence="1">
    <location>
        <begin position="278"/>
        <end position="288"/>
    </location>
</feature>
<evidence type="ECO:0000259" key="2">
    <source>
        <dbReference type="SMART" id="SM00382"/>
    </source>
</evidence>
<dbReference type="RefSeq" id="WP_147139108.1">
    <property type="nucleotide sequence ID" value="NZ_BAABIJ010000002.1"/>
</dbReference>
<feature type="domain" description="AAA+ ATPase" evidence="2">
    <location>
        <begin position="33"/>
        <end position="174"/>
    </location>
</feature>
<feature type="region of interest" description="Disordered" evidence="1">
    <location>
        <begin position="270"/>
        <end position="302"/>
    </location>
</feature>
<accession>A0A562V2V2</accession>
<dbReference type="SUPFAM" id="SSF52540">
    <property type="entry name" value="P-loop containing nucleoside triphosphate hydrolases"/>
    <property type="match status" value="1"/>
</dbReference>
<dbReference type="Pfam" id="PF13177">
    <property type="entry name" value="DNA_pol3_delta2"/>
    <property type="match status" value="1"/>
</dbReference>
<comment type="caution">
    <text evidence="3">The sequence shown here is derived from an EMBL/GenBank/DDBJ whole genome shotgun (WGS) entry which is preliminary data.</text>
</comment>
<dbReference type="InterPro" id="IPR027417">
    <property type="entry name" value="P-loop_NTPase"/>
</dbReference>
<dbReference type="OrthoDB" id="9809531at2"/>
<dbReference type="PANTHER" id="PTHR11669">
    <property type="entry name" value="REPLICATION FACTOR C / DNA POLYMERASE III GAMMA-TAU SUBUNIT"/>
    <property type="match status" value="1"/>
</dbReference>
<gene>
    <name evidence="3" type="ORF">LX16_2943</name>
</gene>
<dbReference type="SMART" id="SM00382">
    <property type="entry name" value="AAA"/>
    <property type="match status" value="1"/>
</dbReference>
<sequence>MTGKVFDRLIGQPDTVAVLAAAVAAAAEGRSGMTHAWLFTGPPGSGRSVAARAFAAALQCDRGGCGDCSACRTTLAGSHGDVTHVVPDGLSIGVATMRDLVLAAGRAPSTGAWQILVIEDADRLTEAAGNALLKSIEEPPERTVFLLCAPSANPAEISVTIKSRCRHVALRQPSVDAVTRLLVERDRIDVGLSRLSASAAQGHIGRARRLATDPQARERRDAILSVPRRLTGVSACFAAADALISAAESEAEAANEGLAEREKAELETALGKGGTGKGATKAARGSAGQLKDLERRQKSRMTRTQRDTLDLALVDLAAFYRDVLVTRLGAPVPAVHLDAVETARAAAASWTPESILRRIDAVLACREAIAANVRPRIAVEAMMLALWKG</sequence>
<keyword evidence="4" id="KW-1185">Reference proteome</keyword>